<protein>
    <submittedName>
        <fullName evidence="1">Uncharacterized protein</fullName>
    </submittedName>
</protein>
<reference evidence="1" key="1">
    <citation type="submission" date="2018-10" db="EMBL/GenBank/DDBJ databases">
        <title>Hidden diversity of soil giant viruses.</title>
        <authorList>
            <person name="Schulz F."/>
            <person name="Alteio L."/>
            <person name="Goudeau D."/>
            <person name="Ryan E.M."/>
            <person name="Malmstrom R.R."/>
            <person name="Blanchard J."/>
            <person name="Woyke T."/>
        </authorList>
    </citation>
    <scope>NUCLEOTIDE SEQUENCE</scope>
    <source>
        <strain evidence="1">HYV1</strain>
    </source>
</reference>
<proteinExistence type="predicted"/>
<dbReference type="EMBL" id="MK072413">
    <property type="protein sequence ID" value="AYV84630.1"/>
    <property type="molecule type" value="Genomic_DNA"/>
</dbReference>
<evidence type="ECO:0000313" key="1">
    <source>
        <dbReference type="EMBL" id="AYV84630.1"/>
    </source>
</evidence>
<gene>
    <name evidence="1" type="ORF">Hyperionvirus31_20</name>
</gene>
<sequence>MPCKLLSDIGADELIFLNSLKHIKLIRSTNNILVLVNNAANILDKEKLVCVIQQDSKYWAPGTTADDYKNFTICKTNILTFFIAANQLKKYESKCITSKGPLTDSRATKIGECYTLTNDLCMGEAYYIIRNSEIYPKYKFVCIFTRSSEIMAYFSDQLYTPPYYLQALIIKNDLPLTFSTMRKSINFIS</sequence>
<organism evidence="1">
    <name type="scientific">Hyperionvirus sp</name>
    <dbReference type="NCBI Taxonomy" id="2487770"/>
    <lineage>
        <taxon>Viruses</taxon>
        <taxon>Varidnaviria</taxon>
        <taxon>Bamfordvirae</taxon>
        <taxon>Nucleocytoviricota</taxon>
        <taxon>Megaviricetes</taxon>
        <taxon>Imitervirales</taxon>
        <taxon>Mimiviridae</taxon>
        <taxon>Klosneuvirinae</taxon>
    </lineage>
</organism>
<name>A0A3G5ABQ9_9VIRU</name>
<accession>A0A3G5ABQ9</accession>